<evidence type="ECO:0000313" key="2">
    <source>
        <dbReference type="EMBL" id="QKQ50386.1"/>
    </source>
</evidence>
<accession>A0A6N0JUT5</accession>
<organism evidence="2 3">
    <name type="scientific">Achromobacter denitrificans</name>
    <name type="common">Alcaligenes denitrificans</name>
    <dbReference type="NCBI Taxonomy" id="32002"/>
    <lineage>
        <taxon>Bacteria</taxon>
        <taxon>Pseudomonadati</taxon>
        <taxon>Pseudomonadota</taxon>
        <taxon>Betaproteobacteria</taxon>
        <taxon>Burkholderiales</taxon>
        <taxon>Alcaligenaceae</taxon>
        <taxon>Achromobacter</taxon>
    </lineage>
</organism>
<proteinExistence type="predicted"/>
<dbReference type="Proteomes" id="UP000509782">
    <property type="component" value="Chromosome"/>
</dbReference>
<dbReference type="EMBL" id="CP054569">
    <property type="protein sequence ID" value="QKQ50386.1"/>
    <property type="molecule type" value="Genomic_DNA"/>
</dbReference>
<gene>
    <name evidence="2" type="ORF">FOC81_28215</name>
</gene>
<evidence type="ECO:0000256" key="1">
    <source>
        <dbReference type="SAM" id="MobiDB-lite"/>
    </source>
</evidence>
<sequence length="111" mass="12166">MAPGKSVPAGSGPPNLWEEFSRFHEACAAVLDRVERRGDVDIPLTESERSELDTMALNLAALGRLLHGKRARDVRLLLERLNRVLERRGAALSAPMPDGEEPQRDPATITG</sequence>
<protein>
    <submittedName>
        <fullName evidence="2">Uncharacterized protein</fullName>
    </submittedName>
</protein>
<dbReference type="AlphaFoldDB" id="A0A6N0JUT5"/>
<dbReference type="RefSeq" id="WP_174717233.1">
    <property type="nucleotide sequence ID" value="NZ_CP054569.1"/>
</dbReference>
<feature type="region of interest" description="Disordered" evidence="1">
    <location>
        <begin position="89"/>
        <end position="111"/>
    </location>
</feature>
<reference evidence="2 3" key="1">
    <citation type="submission" date="2020-05" db="EMBL/GenBank/DDBJ databases">
        <title>FDA dAtabase for Regulatory Grade micrObial Sequences (FDA-ARGOS): Supporting development and validation of Infectious Disease Dx tests.</title>
        <authorList>
            <person name="Sproer C."/>
            <person name="Gronow S."/>
            <person name="Severitt S."/>
            <person name="Schroder I."/>
            <person name="Tallon L."/>
            <person name="Sadzewicz L."/>
            <person name="Zhao X."/>
            <person name="Vavikolanu K."/>
            <person name="Mehta A."/>
            <person name="Aluvathingal J."/>
            <person name="Nadendla S."/>
            <person name="Myers T."/>
            <person name="Yan Y."/>
            <person name="Sichtig H."/>
        </authorList>
    </citation>
    <scope>NUCLEOTIDE SEQUENCE [LARGE SCALE GENOMIC DNA]</scope>
    <source>
        <strain evidence="2 3">FDAARGOS_787</strain>
    </source>
</reference>
<name>A0A6N0JUT5_ACHDE</name>
<evidence type="ECO:0000313" key="3">
    <source>
        <dbReference type="Proteomes" id="UP000509782"/>
    </source>
</evidence>